<evidence type="ECO:0000313" key="14">
    <source>
        <dbReference type="Proteomes" id="UP000189956"/>
    </source>
</evidence>
<dbReference type="PROSITE" id="PS52016">
    <property type="entry name" value="TONB_DEPENDENT_REC_3"/>
    <property type="match status" value="1"/>
</dbReference>
<evidence type="ECO:0000256" key="10">
    <source>
        <dbReference type="SAM" id="SignalP"/>
    </source>
</evidence>
<dbReference type="AlphaFoldDB" id="A0A1T4M0J6"/>
<organism evidence="13 14">
    <name type="scientific">Porphyromonas cangingivalis</name>
    <dbReference type="NCBI Taxonomy" id="36874"/>
    <lineage>
        <taxon>Bacteria</taxon>
        <taxon>Pseudomonadati</taxon>
        <taxon>Bacteroidota</taxon>
        <taxon>Bacteroidia</taxon>
        <taxon>Bacteroidales</taxon>
        <taxon>Porphyromonadaceae</taxon>
        <taxon>Porphyromonas</taxon>
    </lineage>
</organism>
<dbReference type="PANTHER" id="PTHR30069:SF40">
    <property type="entry name" value="TONB-DEPENDENT RECEPTOR NMB0964-RELATED"/>
    <property type="match status" value="1"/>
</dbReference>
<evidence type="ECO:0000313" key="13">
    <source>
        <dbReference type="EMBL" id="SJZ60509.1"/>
    </source>
</evidence>
<keyword evidence="4 8" id="KW-0812">Transmembrane</keyword>
<dbReference type="InterPro" id="IPR039426">
    <property type="entry name" value="TonB-dep_rcpt-like"/>
</dbReference>
<evidence type="ECO:0000256" key="3">
    <source>
        <dbReference type="ARBA" id="ARBA00022452"/>
    </source>
</evidence>
<dbReference type="Gene3D" id="2.40.170.20">
    <property type="entry name" value="TonB-dependent receptor, beta-barrel domain"/>
    <property type="match status" value="1"/>
</dbReference>
<evidence type="ECO:0000259" key="12">
    <source>
        <dbReference type="Pfam" id="PF07715"/>
    </source>
</evidence>
<dbReference type="GO" id="GO:0044718">
    <property type="term" value="P:siderophore transmembrane transport"/>
    <property type="evidence" value="ECO:0007669"/>
    <property type="project" value="TreeGrafter"/>
</dbReference>
<gene>
    <name evidence="13" type="ORF">SAMN02745205_01340</name>
</gene>
<dbReference type="Pfam" id="PF00593">
    <property type="entry name" value="TonB_dep_Rec_b-barrel"/>
    <property type="match status" value="1"/>
</dbReference>
<evidence type="ECO:0000256" key="4">
    <source>
        <dbReference type="ARBA" id="ARBA00022692"/>
    </source>
</evidence>
<dbReference type="InterPro" id="IPR000531">
    <property type="entry name" value="Beta-barrel_TonB"/>
</dbReference>
<evidence type="ECO:0000256" key="8">
    <source>
        <dbReference type="PROSITE-ProRule" id="PRU01360"/>
    </source>
</evidence>
<protein>
    <submittedName>
        <fullName evidence="13">Iron complex outermembrane recepter protein</fullName>
    </submittedName>
</protein>
<evidence type="ECO:0000259" key="11">
    <source>
        <dbReference type="Pfam" id="PF00593"/>
    </source>
</evidence>
<keyword evidence="7 8" id="KW-0998">Cell outer membrane</keyword>
<evidence type="ECO:0000256" key="2">
    <source>
        <dbReference type="ARBA" id="ARBA00022448"/>
    </source>
</evidence>
<feature type="signal peptide" evidence="10">
    <location>
        <begin position="1"/>
        <end position="23"/>
    </location>
</feature>
<dbReference type="EMBL" id="FUWL01000010">
    <property type="protein sequence ID" value="SJZ60509.1"/>
    <property type="molecule type" value="Genomic_DNA"/>
</dbReference>
<feature type="chain" id="PRO_5012707455" evidence="10">
    <location>
        <begin position="24"/>
        <end position="773"/>
    </location>
</feature>
<keyword evidence="5 9" id="KW-0798">TonB box</keyword>
<keyword evidence="10" id="KW-0732">Signal</keyword>
<evidence type="ECO:0000256" key="6">
    <source>
        <dbReference type="ARBA" id="ARBA00023136"/>
    </source>
</evidence>
<dbReference type="Gene3D" id="2.170.130.10">
    <property type="entry name" value="TonB-dependent receptor, plug domain"/>
    <property type="match status" value="1"/>
</dbReference>
<reference evidence="13 14" key="1">
    <citation type="submission" date="2017-02" db="EMBL/GenBank/DDBJ databases">
        <authorList>
            <person name="Peterson S.W."/>
        </authorList>
    </citation>
    <scope>NUCLEOTIDE SEQUENCE [LARGE SCALE GENOMIC DNA]</scope>
    <source>
        <strain evidence="13 14">ATCC 700135</strain>
    </source>
</reference>
<dbReference type="PANTHER" id="PTHR30069">
    <property type="entry name" value="TONB-DEPENDENT OUTER MEMBRANE RECEPTOR"/>
    <property type="match status" value="1"/>
</dbReference>
<evidence type="ECO:0000256" key="7">
    <source>
        <dbReference type="ARBA" id="ARBA00023237"/>
    </source>
</evidence>
<evidence type="ECO:0000256" key="1">
    <source>
        <dbReference type="ARBA" id="ARBA00004571"/>
    </source>
</evidence>
<dbReference type="GO" id="GO:0009279">
    <property type="term" value="C:cell outer membrane"/>
    <property type="evidence" value="ECO:0007669"/>
    <property type="project" value="UniProtKB-SubCell"/>
</dbReference>
<dbReference type="InterPro" id="IPR012910">
    <property type="entry name" value="Plug_dom"/>
</dbReference>
<dbReference type="Pfam" id="PF07715">
    <property type="entry name" value="Plug"/>
    <property type="match status" value="1"/>
</dbReference>
<dbReference type="InterPro" id="IPR037066">
    <property type="entry name" value="Plug_dom_sf"/>
</dbReference>
<keyword evidence="6 8" id="KW-0472">Membrane</keyword>
<comment type="subcellular location">
    <subcellularLocation>
        <location evidence="1 8">Cell outer membrane</location>
        <topology evidence="1 8">Multi-pass membrane protein</topology>
    </subcellularLocation>
</comment>
<evidence type="ECO:0000256" key="5">
    <source>
        <dbReference type="ARBA" id="ARBA00023077"/>
    </source>
</evidence>
<dbReference type="GO" id="GO:0015344">
    <property type="term" value="F:siderophore uptake transmembrane transporter activity"/>
    <property type="evidence" value="ECO:0007669"/>
    <property type="project" value="TreeGrafter"/>
</dbReference>
<comment type="similarity">
    <text evidence="8 9">Belongs to the TonB-dependent receptor family.</text>
</comment>
<name>A0A1T4M0J6_PORCN</name>
<sequence>MLTRLLYALCLLLMVGVETPLSAQTEGGRHTLIVSDSDTGEPVLHAIAFVGKVRYMSDVRGLISLELLNSDTITVRALGYRSEVIPASRLLNTAQPTRIRLKAEANTLDELSVETSRATFSQNVVGKRLSTEEVQKKLGSSFASTLEEVKGVSMIQTGATIAKPVLHGMYGNRLLIVNNGVRQQGQQWGADHAPELDANTAGGITVIKGAEAVRYGSEALGGVIELDSRLLPYGEAALAGDLATLYGSNGHRAALTGHLNSGFNLGGGQAAWRLQGTYVNGGDRSTALYVLNNTGMREANASLALGWEKPKYGMDVYYSFFSTQIGVLYSAQMGNAELLKERIRIGRPVDPSPFSRKIDYPYQKVHHHVLRAKGHYVFDNSSRLNMQVAYQSDFRNEHHQRRNYKSHIPSLSLNLHSLQADARWKHFYGGWDTEAGAFFGLTNNFNTPGTGVVPIIPNYTQTNTGLYAIQKYRHKELWGAEIGLRADHQMLNAEGIDYDRRPYGGKSRYVNLSYSIGAHYRPLGGLELKTNLGQAWRAPHVHELYSKGLEHASGLYSSGDATLGAEQSTKWVTSLSWGSKWLSLGVDAYFQWIRGYIYDEPSGEFFTLISGTYPIFQYKSTDAVFRGVDAEAGWHISEAFEYEVGGSMIWANEWKTGNYLPYIPSGRVSHHLTYRLATLGKVKSLYLKASHRYVAKQHRFDPATDLIPYSPDAYHLVGLEAGVTIPLSKRQQIKWLLSVDNLLDKAYREYTNRFRYYAHDLGRDVRLMMTWEF</sequence>
<dbReference type="RefSeq" id="WP_078735791.1">
    <property type="nucleotide sequence ID" value="NZ_FUWL01000010.1"/>
</dbReference>
<accession>A0A1T4M0J6</accession>
<evidence type="ECO:0000256" key="9">
    <source>
        <dbReference type="RuleBase" id="RU003357"/>
    </source>
</evidence>
<dbReference type="Proteomes" id="UP000189956">
    <property type="component" value="Unassembled WGS sequence"/>
</dbReference>
<keyword evidence="3 8" id="KW-1134">Transmembrane beta strand</keyword>
<feature type="domain" description="TonB-dependent receptor-like beta-barrel" evidence="11">
    <location>
        <begin position="363"/>
        <end position="742"/>
    </location>
</feature>
<keyword evidence="2 8" id="KW-0813">Transport</keyword>
<dbReference type="SUPFAM" id="SSF56935">
    <property type="entry name" value="Porins"/>
    <property type="match status" value="1"/>
</dbReference>
<dbReference type="InterPro" id="IPR036942">
    <property type="entry name" value="Beta-barrel_TonB_sf"/>
</dbReference>
<feature type="domain" description="TonB-dependent receptor plug" evidence="12">
    <location>
        <begin position="129"/>
        <end position="223"/>
    </location>
</feature>
<proteinExistence type="inferred from homology"/>